<dbReference type="InterPro" id="IPR036748">
    <property type="entry name" value="MTH938-like_sf"/>
</dbReference>
<dbReference type="PANTHER" id="PTHR21192">
    <property type="entry name" value="NUCLEAR PROTEIN E3-3"/>
    <property type="match status" value="1"/>
</dbReference>
<reference evidence="1 2" key="1">
    <citation type="submission" date="2018-03" db="EMBL/GenBank/DDBJ databases">
        <title>Genomic Encyclopedia of Type Strains, Phase III (KMG-III): the genomes of soil and plant-associated and newly described type strains.</title>
        <authorList>
            <person name="Whitman W."/>
        </authorList>
    </citation>
    <scope>NUCLEOTIDE SEQUENCE [LARGE SCALE GENOMIC DNA]</scope>
    <source>
        <strain evidence="1 2">MWH-P2sevCIIIb</strain>
    </source>
</reference>
<dbReference type="Pfam" id="PF04430">
    <property type="entry name" value="DUF498"/>
    <property type="match status" value="1"/>
</dbReference>
<organism evidence="1 2">
    <name type="scientific">Jezberella montanilacus</name>
    <dbReference type="NCBI Taxonomy" id="323426"/>
    <lineage>
        <taxon>Bacteria</taxon>
        <taxon>Pseudomonadati</taxon>
        <taxon>Pseudomonadota</taxon>
        <taxon>Betaproteobacteria</taxon>
        <taxon>Burkholderiales</taxon>
        <taxon>Alcaligenaceae</taxon>
        <taxon>Jezberella</taxon>
    </lineage>
</organism>
<evidence type="ECO:0008006" key="3">
    <source>
        <dbReference type="Google" id="ProtNLM"/>
    </source>
</evidence>
<sequence length="149" mass="16263">MKLHTDTNSAMNAVTAYDTGFVEINKIRFEHAVAFGPLGEITRWPAQNPQDISFELLLQATRLSLAAVDPLSFLDEDEYSTPRIEGDKPEVLLVGTGSRQIMLPHTVTHQLLRIGVGVEVMSTPAACRTYNILMGEGRKVVAAVIPTSA</sequence>
<dbReference type="InterPro" id="IPR007523">
    <property type="entry name" value="NDUFAF3/AAMDC"/>
</dbReference>
<keyword evidence="2" id="KW-1185">Reference proteome</keyword>
<dbReference type="PANTHER" id="PTHR21192:SF2">
    <property type="entry name" value="NADH DEHYDROGENASE [UBIQUINONE] 1 ALPHA SUBCOMPLEX ASSEMBLY FACTOR 3"/>
    <property type="match status" value="1"/>
</dbReference>
<dbReference type="Gene3D" id="3.40.1230.10">
    <property type="entry name" value="MTH938-like"/>
    <property type="match status" value="1"/>
</dbReference>
<dbReference type="AlphaFoldDB" id="A0A2T0XDS3"/>
<dbReference type="RefSeq" id="WP_106228056.1">
    <property type="nucleotide sequence ID" value="NZ_PVTV01000015.1"/>
</dbReference>
<dbReference type="OrthoDB" id="9800373at2"/>
<dbReference type="EMBL" id="PVTV01000015">
    <property type="protein sequence ID" value="PRY97071.1"/>
    <property type="molecule type" value="Genomic_DNA"/>
</dbReference>
<protein>
    <recommendedName>
        <fullName evidence="3">NADH dehydrogenase [ubiquinone] 1 alpha subcomplex assembly factor 3</fullName>
    </recommendedName>
</protein>
<evidence type="ECO:0000313" key="1">
    <source>
        <dbReference type="EMBL" id="PRY97071.1"/>
    </source>
</evidence>
<proteinExistence type="predicted"/>
<accession>A0A2T0XDS3</accession>
<name>A0A2T0XDS3_9BURK</name>
<comment type="caution">
    <text evidence="1">The sequence shown here is derived from an EMBL/GenBank/DDBJ whole genome shotgun (WGS) entry which is preliminary data.</text>
</comment>
<dbReference type="SUPFAM" id="SSF64076">
    <property type="entry name" value="MTH938-like"/>
    <property type="match status" value="1"/>
</dbReference>
<evidence type="ECO:0000313" key="2">
    <source>
        <dbReference type="Proteomes" id="UP000238308"/>
    </source>
</evidence>
<dbReference type="Proteomes" id="UP000238308">
    <property type="component" value="Unassembled WGS sequence"/>
</dbReference>
<gene>
    <name evidence="1" type="ORF">BCM14_2210</name>
</gene>